<dbReference type="PANTHER" id="PTHR34654">
    <property type="entry name" value="UPF0109 PROTEIN SCO5592"/>
    <property type="match status" value="1"/>
</dbReference>
<keyword evidence="3" id="KW-0143">Chaperone</keyword>
<dbReference type="InterPro" id="IPR020627">
    <property type="entry name" value="KhpA"/>
</dbReference>
<evidence type="ECO:0000256" key="3">
    <source>
        <dbReference type="HAMAP-Rule" id="MF_00088"/>
    </source>
</evidence>
<keyword evidence="2 3" id="KW-0694">RNA-binding</keyword>
<evidence type="ECO:0000256" key="2">
    <source>
        <dbReference type="ARBA" id="ARBA00022884"/>
    </source>
</evidence>
<evidence type="ECO:0000313" key="5">
    <source>
        <dbReference type="Proteomes" id="UP000185544"/>
    </source>
</evidence>
<dbReference type="GO" id="GO:0071555">
    <property type="term" value="P:cell wall organization"/>
    <property type="evidence" value="ECO:0007669"/>
    <property type="project" value="UniProtKB-KW"/>
</dbReference>
<dbReference type="CDD" id="cd22533">
    <property type="entry name" value="KH-II_YlqC-like"/>
    <property type="match status" value="1"/>
</dbReference>
<keyword evidence="3" id="KW-0961">Cell wall biogenesis/degradation</keyword>
<dbReference type="GO" id="GO:0003723">
    <property type="term" value="F:RNA binding"/>
    <property type="evidence" value="ECO:0007669"/>
    <property type="project" value="UniProtKB-UniRule"/>
</dbReference>
<dbReference type="KEGG" id="pabo:BCY86_04195"/>
<dbReference type="GO" id="GO:0009252">
    <property type="term" value="P:peptidoglycan biosynthetic process"/>
    <property type="evidence" value="ECO:0007669"/>
    <property type="project" value="UniProtKB-UniRule"/>
</dbReference>
<comment type="subcellular location">
    <subcellularLocation>
        <location evidence="3">Cytoplasm</location>
    </subcellularLocation>
</comment>
<dbReference type="Proteomes" id="UP000185544">
    <property type="component" value="Chromosome"/>
</dbReference>
<dbReference type="GO" id="GO:0008360">
    <property type="term" value="P:regulation of cell shape"/>
    <property type="evidence" value="ECO:0007669"/>
    <property type="project" value="UniProtKB-KW"/>
</dbReference>
<dbReference type="HAMAP" id="MF_00088">
    <property type="entry name" value="KhpA"/>
    <property type="match status" value="1"/>
</dbReference>
<proteinExistence type="inferred from homology"/>
<name>A0A1L6MWN9_9BACT</name>
<evidence type="ECO:0000313" key="4">
    <source>
        <dbReference type="EMBL" id="APR99970.1"/>
    </source>
</evidence>
<dbReference type="RefSeq" id="WP_075276636.1">
    <property type="nucleotide sequence ID" value="NZ_CP016908.1"/>
</dbReference>
<keyword evidence="5" id="KW-1185">Reference proteome</keyword>
<dbReference type="OrthoDB" id="9812389at2"/>
<keyword evidence="1 3" id="KW-0963">Cytoplasm</keyword>
<accession>A0A1L6MWN9</accession>
<protein>
    <recommendedName>
        <fullName evidence="3">RNA-binding protein KhpA</fullName>
    </recommendedName>
    <alternativeName>
        <fullName evidence="3">KH-domain protein A</fullName>
    </alternativeName>
</protein>
<evidence type="ECO:0000256" key="1">
    <source>
        <dbReference type="ARBA" id="ARBA00022490"/>
    </source>
</evidence>
<sequence length="77" mass="8679">MFKDVVHFIASQLVDYPDKIRVKENTHGPYTIVELQVAKEDIGRVVGREGRTAQAIRVVLQAMATKMGRKAQLDILD</sequence>
<dbReference type="AlphaFoldDB" id="A0A1L6MWN9"/>
<dbReference type="EMBL" id="CP016908">
    <property type="protein sequence ID" value="APR99970.1"/>
    <property type="molecule type" value="Genomic_DNA"/>
</dbReference>
<dbReference type="SUPFAM" id="SSF54814">
    <property type="entry name" value="Prokaryotic type KH domain (KH-domain type II)"/>
    <property type="match status" value="1"/>
</dbReference>
<dbReference type="GO" id="GO:0005737">
    <property type="term" value="C:cytoplasm"/>
    <property type="evidence" value="ECO:0007669"/>
    <property type="project" value="UniProtKB-SubCell"/>
</dbReference>
<keyword evidence="3" id="KW-0133">Cell shape</keyword>
<gene>
    <name evidence="3" type="primary">khpA</name>
    <name evidence="4" type="ORF">BCY86_04195</name>
</gene>
<comment type="function">
    <text evidence="3">A probable RNA chaperone. Forms a complex with KhpB which binds to cellular RNA and controls its expression. Plays a role in peptidoglycan (PG) homeostasis and cell length regulation.</text>
</comment>
<comment type="subunit">
    <text evidence="3">Forms a complex with KhpB.</text>
</comment>
<dbReference type="InterPro" id="IPR009019">
    <property type="entry name" value="KH_sf_prok-type"/>
</dbReference>
<organism evidence="4 5">
    <name type="scientific">Pajaroellobacter abortibovis</name>
    <dbReference type="NCBI Taxonomy" id="1882918"/>
    <lineage>
        <taxon>Bacteria</taxon>
        <taxon>Pseudomonadati</taxon>
        <taxon>Myxococcota</taxon>
        <taxon>Polyangia</taxon>
        <taxon>Polyangiales</taxon>
        <taxon>Polyangiaceae</taxon>
    </lineage>
</organism>
<reference evidence="4 5" key="1">
    <citation type="submission" date="2016-08" db="EMBL/GenBank/DDBJ databases">
        <title>Identification and validation of antigenic proteins from Pajaroellobacter abortibovis using de-novo genome sequence assembly and reverse vaccinology.</title>
        <authorList>
            <person name="Welly B.T."/>
            <person name="Miller M.R."/>
            <person name="Stott J.L."/>
            <person name="Blanchard M.T."/>
            <person name="Islas-Trejo A.D."/>
            <person name="O'Rourke S.M."/>
            <person name="Young A.E."/>
            <person name="Medrano J.F."/>
            <person name="Van Eenennaam A.L."/>
        </authorList>
    </citation>
    <scope>NUCLEOTIDE SEQUENCE [LARGE SCALE GENOMIC DNA]</scope>
    <source>
        <strain evidence="4 5">BTF92-0548A/99-0131</strain>
    </source>
</reference>
<dbReference type="PANTHER" id="PTHR34654:SF1">
    <property type="entry name" value="RNA-BINDING PROTEIN KHPA"/>
    <property type="match status" value="1"/>
</dbReference>
<comment type="similarity">
    <text evidence="3">Belongs to the KhpA RNA-binding protein family.</text>
</comment>
<dbReference type="STRING" id="1882918.BCY86_04195"/>
<dbReference type="Pfam" id="PF13083">
    <property type="entry name" value="KH_KhpA-B"/>
    <property type="match status" value="1"/>
</dbReference>